<feature type="domain" description="Bacterial type II secretion system protein E" evidence="4">
    <location>
        <begin position="48"/>
        <end position="228"/>
    </location>
</feature>
<dbReference type="Gene3D" id="3.30.450.90">
    <property type="match status" value="1"/>
</dbReference>
<reference evidence="5 6" key="1">
    <citation type="submission" date="2018-06" db="EMBL/GenBank/DDBJ databases">
        <authorList>
            <consortium name="Pathogen Informatics"/>
            <person name="Doyle S."/>
        </authorList>
    </citation>
    <scope>NUCLEOTIDE SEQUENCE [LARGE SCALE GENOMIC DNA]</scope>
    <source>
        <strain evidence="5 6">NCTC8009</strain>
    </source>
</reference>
<evidence type="ECO:0000313" key="6">
    <source>
        <dbReference type="Proteomes" id="UP000250991"/>
    </source>
</evidence>
<dbReference type="Pfam" id="PF00437">
    <property type="entry name" value="T2SSE"/>
    <property type="match status" value="1"/>
</dbReference>
<evidence type="ECO:0000313" key="5">
    <source>
        <dbReference type="EMBL" id="SPW62103.1"/>
    </source>
</evidence>
<organism evidence="5 6">
    <name type="scientific">Escherichia coli</name>
    <dbReference type="NCBI Taxonomy" id="562"/>
    <lineage>
        <taxon>Bacteria</taxon>
        <taxon>Pseudomonadati</taxon>
        <taxon>Pseudomonadota</taxon>
        <taxon>Gammaproteobacteria</taxon>
        <taxon>Enterobacterales</taxon>
        <taxon>Enterobacteriaceae</taxon>
        <taxon>Escherichia</taxon>
    </lineage>
</organism>
<evidence type="ECO:0000256" key="2">
    <source>
        <dbReference type="ARBA" id="ARBA00022741"/>
    </source>
</evidence>
<keyword evidence="2" id="KW-0547">Nucleotide-binding</keyword>
<evidence type="ECO:0000256" key="3">
    <source>
        <dbReference type="ARBA" id="ARBA00022840"/>
    </source>
</evidence>
<evidence type="ECO:0000259" key="4">
    <source>
        <dbReference type="Pfam" id="PF00437"/>
    </source>
</evidence>
<dbReference type="GO" id="GO:0005524">
    <property type="term" value="F:ATP binding"/>
    <property type="evidence" value="ECO:0007669"/>
    <property type="project" value="UniProtKB-KW"/>
</dbReference>
<dbReference type="InterPro" id="IPR001482">
    <property type="entry name" value="T2SS/T4SS_dom"/>
</dbReference>
<name>A0A2X1KSE0_ECOLX</name>
<dbReference type="GO" id="GO:0005886">
    <property type="term" value="C:plasma membrane"/>
    <property type="evidence" value="ECO:0007669"/>
    <property type="project" value="TreeGrafter"/>
</dbReference>
<protein>
    <submittedName>
        <fullName evidence="5">Nucleotide binding protein</fullName>
    </submittedName>
</protein>
<dbReference type="PANTHER" id="PTHR30258">
    <property type="entry name" value="TYPE II SECRETION SYSTEM PROTEIN GSPE-RELATED"/>
    <property type="match status" value="1"/>
</dbReference>
<evidence type="ECO:0000256" key="1">
    <source>
        <dbReference type="ARBA" id="ARBA00006611"/>
    </source>
</evidence>
<dbReference type="InterPro" id="IPR027417">
    <property type="entry name" value="P-loop_NTPase"/>
</dbReference>
<dbReference type="PANTHER" id="PTHR30258:SF3">
    <property type="entry name" value="SLL1921 PROTEIN"/>
    <property type="match status" value="1"/>
</dbReference>
<dbReference type="EMBL" id="UARW01000001">
    <property type="protein sequence ID" value="SPW62103.1"/>
    <property type="molecule type" value="Genomic_DNA"/>
</dbReference>
<dbReference type="GO" id="GO:0016887">
    <property type="term" value="F:ATP hydrolysis activity"/>
    <property type="evidence" value="ECO:0007669"/>
    <property type="project" value="TreeGrafter"/>
</dbReference>
<dbReference type="AlphaFoldDB" id="A0A2X1KSE0"/>
<gene>
    <name evidence="5" type="primary">bfpD_3</name>
    <name evidence="5" type="ORF">NCTC8009_00043</name>
</gene>
<dbReference type="Gene3D" id="3.40.50.300">
    <property type="entry name" value="P-loop containing nucleotide triphosphate hydrolases"/>
    <property type="match status" value="1"/>
</dbReference>
<sequence length="250" mass="28506">MKHHLVQMLREIATRKGYPNLTIYEVNLKDIRLLYEASLKTVQNNGQDLLPVEKRASMLLFECAEMRVSDLHIKVYDAEADIYIRKDGDMELLRQIESNTAHSILASLYNNADDSDATYKINAYQAARIVASKSRLALPPVIQAVRLQFNPLGQGGRYLIARFLYTDKSEKQKEMDPTRFGFHHSHAESFSRMRNLPIGINIISGPTGSGKSTTLKNLLELLYIEKRKKLILSALKIHLSMKLTARLSYL</sequence>
<keyword evidence="3" id="KW-0067">ATP-binding</keyword>
<accession>A0A2X1KSE0</accession>
<dbReference type="Proteomes" id="UP000250991">
    <property type="component" value="Unassembled WGS sequence"/>
</dbReference>
<comment type="similarity">
    <text evidence="1">Belongs to the GSP E family.</text>
</comment>
<dbReference type="SUPFAM" id="SSF52540">
    <property type="entry name" value="P-loop containing nucleoside triphosphate hydrolases"/>
    <property type="match status" value="1"/>
</dbReference>
<proteinExistence type="inferred from homology"/>